<protein>
    <recommendedName>
        <fullName evidence="2">DUF4283 domain-containing protein</fullName>
    </recommendedName>
</protein>
<feature type="compositionally biased region" description="Basic and acidic residues" evidence="1">
    <location>
        <begin position="60"/>
        <end position="77"/>
    </location>
</feature>
<feature type="domain" description="DUF4283" evidence="2">
    <location>
        <begin position="205"/>
        <end position="284"/>
    </location>
</feature>
<dbReference type="Proteomes" id="UP001152484">
    <property type="component" value="Unassembled WGS sequence"/>
</dbReference>
<feature type="region of interest" description="Disordered" evidence="1">
    <location>
        <begin position="469"/>
        <end position="491"/>
    </location>
</feature>
<evidence type="ECO:0000313" key="3">
    <source>
        <dbReference type="EMBL" id="CAH9051571.1"/>
    </source>
</evidence>
<dbReference type="InterPro" id="IPR040256">
    <property type="entry name" value="At4g02000-like"/>
</dbReference>
<reference evidence="3" key="1">
    <citation type="submission" date="2022-07" db="EMBL/GenBank/DDBJ databases">
        <authorList>
            <person name="Macas J."/>
            <person name="Novak P."/>
            <person name="Neumann P."/>
        </authorList>
    </citation>
    <scope>NUCLEOTIDE SEQUENCE</scope>
</reference>
<evidence type="ECO:0000259" key="2">
    <source>
        <dbReference type="Pfam" id="PF14111"/>
    </source>
</evidence>
<dbReference type="PANTHER" id="PTHR31286">
    <property type="entry name" value="GLYCINE-RICH CELL WALL STRUCTURAL PROTEIN 1.8-LIKE"/>
    <property type="match status" value="1"/>
</dbReference>
<evidence type="ECO:0000313" key="4">
    <source>
        <dbReference type="Proteomes" id="UP001152484"/>
    </source>
</evidence>
<feature type="region of interest" description="Disordered" evidence="1">
    <location>
        <begin position="1"/>
        <end position="90"/>
    </location>
</feature>
<dbReference type="EMBL" id="CAMAPE010000001">
    <property type="protein sequence ID" value="CAH9051571.1"/>
    <property type="molecule type" value="Genomic_DNA"/>
</dbReference>
<dbReference type="AlphaFoldDB" id="A0A9P0VQY3"/>
<name>A0A9P0VQY3_CUSEU</name>
<dbReference type="Pfam" id="PF14111">
    <property type="entry name" value="DUF4283"/>
    <property type="match status" value="1"/>
</dbReference>
<comment type="caution">
    <text evidence="3">The sequence shown here is derived from an EMBL/GenBank/DDBJ whole genome shotgun (WGS) entry which is preliminary data.</text>
</comment>
<sequence length="526" mass="57815">MTRKNQGGAGVSSKTRHTRSSPRFALLEGTDNEFPELISSVNRTGSGPAAVSATSELLVEEERGKQPTPTRTDDAGINRKAGTKQYTCDGPENQPAAISIAGIQCQQPEQLVVASTAAITAENGGSTAKAVNGAPLAVTPIAKVGAGTPKSPGQISQQTASVIQKPWTSLFKDNRAPSNGLKLRYIPPKGNSLDFSDRILPTMVEMWGFCLVGYITGKFPGLKAIYDLKNSWGVSCLVKSHAKGWIIFKFQNDEDRTKVLNGGPYTIFGMQLLLKSLSEDFSFDDDEFLKVPIWVKFPNLHMKLWNEEALSEVASMVWVPLATDKITQDRSNHLYARVLIEVDVSRPPPLSFPIRLPSHKVVTQSVVYETFPNFCFHCKVYGHHPFICKKLATKERDMLGAEKGGKIGIEGIQKVTKEKEKENAKVGIIEEEEGNEKSVLPEADLAAATLSPHATPVTSPVMEVVETVPKNTPIDTEDEESDTEGPFMSDDEELLLEEYWAKIKELRRLKKERKEKTTAEDTMGLG</sequence>
<gene>
    <name evidence="3" type="ORF">CEURO_LOCUS239</name>
</gene>
<dbReference type="PANTHER" id="PTHR31286:SF168">
    <property type="entry name" value="DUF4283 DOMAIN-CONTAINING PROTEIN"/>
    <property type="match status" value="1"/>
</dbReference>
<keyword evidence="4" id="KW-1185">Reference proteome</keyword>
<accession>A0A9P0VQY3</accession>
<dbReference type="OrthoDB" id="1461560at2759"/>
<dbReference type="InterPro" id="IPR025558">
    <property type="entry name" value="DUF4283"/>
</dbReference>
<organism evidence="3 4">
    <name type="scientific">Cuscuta europaea</name>
    <name type="common">European dodder</name>
    <dbReference type="NCBI Taxonomy" id="41803"/>
    <lineage>
        <taxon>Eukaryota</taxon>
        <taxon>Viridiplantae</taxon>
        <taxon>Streptophyta</taxon>
        <taxon>Embryophyta</taxon>
        <taxon>Tracheophyta</taxon>
        <taxon>Spermatophyta</taxon>
        <taxon>Magnoliopsida</taxon>
        <taxon>eudicotyledons</taxon>
        <taxon>Gunneridae</taxon>
        <taxon>Pentapetalae</taxon>
        <taxon>asterids</taxon>
        <taxon>lamiids</taxon>
        <taxon>Solanales</taxon>
        <taxon>Convolvulaceae</taxon>
        <taxon>Cuscuteae</taxon>
        <taxon>Cuscuta</taxon>
        <taxon>Cuscuta subgen. Cuscuta</taxon>
    </lineage>
</organism>
<evidence type="ECO:0000256" key="1">
    <source>
        <dbReference type="SAM" id="MobiDB-lite"/>
    </source>
</evidence>
<feature type="compositionally biased region" description="Acidic residues" evidence="1">
    <location>
        <begin position="475"/>
        <end position="491"/>
    </location>
</feature>
<proteinExistence type="predicted"/>